<evidence type="ECO:0000313" key="3">
    <source>
        <dbReference type="Proteomes" id="UP000019225"/>
    </source>
</evidence>
<sequence>MRASRRTALKLFAATGAAAAVPIGTASAATSAADVVMLIRHGEKPADSGAPYGIDADGNTDDASLTTRGWSRAGALAALFAPAGTPIKSGLRTPTAIYATTSTSKKHHRMLETVTPLADKLGLTVNTSHAKGDTSEVAADVAKRTGTTLVCWEHTEIPEIAAALGKVSPTPPSTWPDERFDVVWVFTRNGSGWTFSQVPQQLLSGDSATGI</sequence>
<evidence type="ECO:0008006" key="4">
    <source>
        <dbReference type="Google" id="ProtNLM"/>
    </source>
</evidence>
<feature type="chain" id="PRO_5004872853" description="Secreted protein" evidence="1">
    <location>
        <begin position="29"/>
        <end position="211"/>
    </location>
</feature>
<dbReference type="RefSeq" id="WP_025355995.1">
    <property type="nucleotide sequence ID" value="NZ_CP007155.1"/>
</dbReference>
<dbReference type="OrthoDB" id="8448116at2"/>
<evidence type="ECO:0000313" key="2">
    <source>
        <dbReference type="EMBL" id="AHH95835.1"/>
    </source>
</evidence>
<dbReference type="InterPro" id="IPR006311">
    <property type="entry name" value="TAT_signal"/>
</dbReference>
<dbReference type="HOGENOM" id="CLU_085795_0_0_11"/>
<keyword evidence="1" id="KW-0732">Signal</keyword>
<dbReference type="eggNOG" id="COG0406">
    <property type="taxonomic scope" value="Bacteria"/>
</dbReference>
<dbReference type="KEGG" id="kal:KALB_2467"/>
<accession>W5W4Z0</accession>
<keyword evidence="3" id="KW-1185">Reference proteome</keyword>
<gene>
    <name evidence="2" type="ORF">KALB_2467</name>
</gene>
<organism evidence="2 3">
    <name type="scientific">Kutzneria albida DSM 43870</name>
    <dbReference type="NCBI Taxonomy" id="1449976"/>
    <lineage>
        <taxon>Bacteria</taxon>
        <taxon>Bacillati</taxon>
        <taxon>Actinomycetota</taxon>
        <taxon>Actinomycetes</taxon>
        <taxon>Pseudonocardiales</taxon>
        <taxon>Pseudonocardiaceae</taxon>
        <taxon>Kutzneria</taxon>
    </lineage>
</organism>
<dbReference type="Gene3D" id="3.40.50.1240">
    <property type="entry name" value="Phosphoglycerate mutase-like"/>
    <property type="match status" value="1"/>
</dbReference>
<dbReference type="STRING" id="1449976.KALB_2467"/>
<reference evidence="2 3" key="1">
    <citation type="journal article" date="2014" name="BMC Genomics">
        <title>Complete genome sequence of producer of the glycopeptide antibiotic Aculeximycin Kutzneria albida DSM 43870T, a representative of minor genus of Pseudonocardiaceae.</title>
        <authorList>
            <person name="Rebets Y."/>
            <person name="Tokovenko B."/>
            <person name="Lushchyk I."/>
            <person name="Ruckert C."/>
            <person name="Zaburannyi N."/>
            <person name="Bechthold A."/>
            <person name="Kalinowski J."/>
            <person name="Luzhetskyy A."/>
        </authorList>
    </citation>
    <scope>NUCLEOTIDE SEQUENCE [LARGE SCALE GENOMIC DNA]</scope>
    <source>
        <strain evidence="2">DSM 43870</strain>
    </source>
</reference>
<dbReference type="EMBL" id="CP007155">
    <property type="protein sequence ID" value="AHH95835.1"/>
    <property type="molecule type" value="Genomic_DNA"/>
</dbReference>
<evidence type="ECO:0000256" key="1">
    <source>
        <dbReference type="SAM" id="SignalP"/>
    </source>
</evidence>
<dbReference type="InterPro" id="IPR029033">
    <property type="entry name" value="His_PPase_superfam"/>
</dbReference>
<dbReference type="Proteomes" id="UP000019225">
    <property type="component" value="Chromosome"/>
</dbReference>
<protein>
    <recommendedName>
        <fullName evidence="4">Secreted protein</fullName>
    </recommendedName>
</protein>
<name>W5W4Z0_9PSEU</name>
<dbReference type="SUPFAM" id="SSF53254">
    <property type="entry name" value="Phosphoglycerate mutase-like"/>
    <property type="match status" value="1"/>
</dbReference>
<dbReference type="AlphaFoldDB" id="W5W4Z0"/>
<dbReference type="CDD" id="cd07040">
    <property type="entry name" value="HP"/>
    <property type="match status" value="1"/>
</dbReference>
<dbReference type="PROSITE" id="PS51318">
    <property type="entry name" value="TAT"/>
    <property type="match status" value="1"/>
</dbReference>
<proteinExistence type="predicted"/>
<feature type="signal peptide" evidence="1">
    <location>
        <begin position="1"/>
        <end position="28"/>
    </location>
</feature>